<dbReference type="OrthoDB" id="276721at2759"/>
<dbReference type="Pfam" id="PF01370">
    <property type="entry name" value="Epimerase"/>
    <property type="match status" value="1"/>
</dbReference>
<dbReference type="GO" id="GO:0044877">
    <property type="term" value="F:protein-containing complex binding"/>
    <property type="evidence" value="ECO:0007669"/>
    <property type="project" value="TreeGrafter"/>
</dbReference>
<keyword evidence="3" id="KW-1185">Reference proteome</keyword>
<dbReference type="PANTHER" id="PTHR12126:SF16">
    <property type="entry name" value="MIOREX COMPLEX COMPONENT 2"/>
    <property type="match status" value="1"/>
</dbReference>
<dbReference type="PANTHER" id="PTHR12126">
    <property type="entry name" value="NADH-UBIQUINONE OXIDOREDUCTASE 39 KDA SUBUNIT-RELATED"/>
    <property type="match status" value="1"/>
</dbReference>
<evidence type="ECO:0000313" key="3">
    <source>
        <dbReference type="Proteomes" id="UP000250043"/>
    </source>
</evidence>
<dbReference type="AlphaFoldDB" id="A0A8E2J4Y4"/>
<proteinExistence type="predicted"/>
<dbReference type="GO" id="GO:0005739">
    <property type="term" value="C:mitochondrion"/>
    <property type="evidence" value="ECO:0007669"/>
    <property type="project" value="TreeGrafter"/>
</dbReference>
<dbReference type="EMBL" id="KV722355">
    <property type="protein sequence ID" value="OCH93427.1"/>
    <property type="molecule type" value="Genomic_DNA"/>
</dbReference>
<feature type="domain" description="NAD-dependent epimerase/dehydratase" evidence="1">
    <location>
        <begin position="8"/>
        <end position="83"/>
    </location>
</feature>
<gene>
    <name evidence="2" type="ORF">OBBRIDRAFT_318608</name>
</gene>
<dbReference type="SUPFAM" id="SSF51735">
    <property type="entry name" value="NAD(P)-binding Rossmann-fold domains"/>
    <property type="match status" value="1"/>
</dbReference>
<evidence type="ECO:0000259" key="1">
    <source>
        <dbReference type="Pfam" id="PF01370"/>
    </source>
</evidence>
<evidence type="ECO:0000313" key="2">
    <source>
        <dbReference type="EMBL" id="OCH93427.1"/>
    </source>
</evidence>
<reference evidence="2 3" key="1">
    <citation type="submission" date="2016-07" db="EMBL/GenBank/DDBJ databases">
        <title>Draft genome of the white-rot fungus Obba rivulosa 3A-2.</title>
        <authorList>
            <consortium name="DOE Joint Genome Institute"/>
            <person name="Miettinen O."/>
            <person name="Riley R."/>
            <person name="Acob R."/>
            <person name="Barry K."/>
            <person name="Cullen D."/>
            <person name="De Vries R."/>
            <person name="Hainaut M."/>
            <person name="Hatakka A."/>
            <person name="Henrissat B."/>
            <person name="Hilden K."/>
            <person name="Kuo R."/>
            <person name="Labutti K."/>
            <person name="Lipzen A."/>
            <person name="Makela M.R."/>
            <person name="Sandor L."/>
            <person name="Spatafora J.W."/>
            <person name="Grigoriev I.V."/>
            <person name="Hibbett D.S."/>
        </authorList>
    </citation>
    <scope>NUCLEOTIDE SEQUENCE [LARGE SCALE GENOMIC DNA]</scope>
    <source>
        <strain evidence="2 3">3A-2</strain>
    </source>
</reference>
<protein>
    <submittedName>
        <fullName evidence="2">NAD-P-binding protein</fullName>
    </submittedName>
</protein>
<organism evidence="2 3">
    <name type="scientific">Obba rivulosa</name>
    <dbReference type="NCBI Taxonomy" id="1052685"/>
    <lineage>
        <taxon>Eukaryota</taxon>
        <taxon>Fungi</taxon>
        <taxon>Dikarya</taxon>
        <taxon>Basidiomycota</taxon>
        <taxon>Agaricomycotina</taxon>
        <taxon>Agaricomycetes</taxon>
        <taxon>Polyporales</taxon>
        <taxon>Gelatoporiaceae</taxon>
        <taxon>Obba</taxon>
    </lineage>
</organism>
<accession>A0A8E2J4Y4</accession>
<dbReference type="InterPro" id="IPR051207">
    <property type="entry name" value="ComplexI_NDUFA9_subunit"/>
</dbReference>
<dbReference type="Gene3D" id="3.40.50.720">
    <property type="entry name" value="NAD(P)-binding Rossmann-like Domain"/>
    <property type="match status" value="1"/>
</dbReference>
<sequence>MAAVARRILVVGGNGFVGSAVCKAALARGMQVTSISSSGKPYRTPKGHAPAWTSKVDWRAGDALQPASYAHLLPGVHAVVHTIGILFEDTRYKSALAKGNVPELMAAIAASVGFGGAQSNPLKERDPKSSYDAMNRDSAMRVCEAFISSNPGVQMDAPRPFVYLSAEDCGRPFIPARYIETKREAEQELEKMTAQNPNYKGVYMRPTFIYHPHNRPLTSPVAALADLSATIHAKAPPALPTPAKMLRYLASSFPPQTSSQPLVAPSSLDSMANALTIPPIHVDHVAEAVCVALDPARTDVRGVVDLKRMRELIGWSEKGEQSSGAERSQDLR</sequence>
<dbReference type="InterPro" id="IPR001509">
    <property type="entry name" value="Epimerase_deHydtase"/>
</dbReference>
<dbReference type="InterPro" id="IPR036291">
    <property type="entry name" value="NAD(P)-bd_dom_sf"/>
</dbReference>
<dbReference type="Proteomes" id="UP000250043">
    <property type="component" value="Unassembled WGS sequence"/>
</dbReference>
<name>A0A8E2J4Y4_9APHY</name>